<dbReference type="Proteomes" id="UP000320672">
    <property type="component" value="Chromosome"/>
</dbReference>
<name>A0A517MAA4_9BACT</name>
<evidence type="ECO:0000313" key="1">
    <source>
        <dbReference type="EMBL" id="QDS91819.1"/>
    </source>
</evidence>
<accession>A0A517MAA4</accession>
<dbReference type="AlphaFoldDB" id="A0A517MAA4"/>
<proteinExistence type="predicted"/>
<keyword evidence="2" id="KW-1185">Reference proteome</keyword>
<protein>
    <submittedName>
        <fullName evidence="1">Uncharacterized protein</fullName>
    </submittedName>
</protein>
<dbReference type="EMBL" id="CP036262">
    <property type="protein sequence ID" value="QDS91819.1"/>
    <property type="molecule type" value="Genomic_DNA"/>
</dbReference>
<reference evidence="1 2" key="1">
    <citation type="submission" date="2019-02" db="EMBL/GenBank/DDBJ databases">
        <title>Deep-cultivation of Planctomycetes and their phenomic and genomic characterization uncovers novel biology.</title>
        <authorList>
            <person name="Wiegand S."/>
            <person name="Jogler M."/>
            <person name="Boedeker C."/>
            <person name="Pinto D."/>
            <person name="Vollmers J."/>
            <person name="Rivas-Marin E."/>
            <person name="Kohn T."/>
            <person name="Peeters S.H."/>
            <person name="Heuer A."/>
            <person name="Rast P."/>
            <person name="Oberbeckmann S."/>
            <person name="Bunk B."/>
            <person name="Jeske O."/>
            <person name="Meyerdierks A."/>
            <person name="Storesund J.E."/>
            <person name="Kallscheuer N."/>
            <person name="Luecker S."/>
            <person name="Lage O.M."/>
            <person name="Pohl T."/>
            <person name="Merkel B.J."/>
            <person name="Hornburger P."/>
            <person name="Mueller R.-W."/>
            <person name="Bruemmer F."/>
            <person name="Labrenz M."/>
            <person name="Spormann A.M."/>
            <person name="Op den Camp H."/>
            <person name="Overmann J."/>
            <person name="Amann R."/>
            <person name="Jetten M.S.M."/>
            <person name="Mascher T."/>
            <person name="Medema M.H."/>
            <person name="Devos D.P."/>
            <person name="Kaster A.-K."/>
            <person name="Ovreas L."/>
            <person name="Rohde M."/>
            <person name="Galperin M.Y."/>
            <person name="Jogler C."/>
        </authorList>
    </citation>
    <scope>NUCLEOTIDE SEQUENCE [LARGE SCALE GENOMIC DNA]</scope>
    <source>
        <strain evidence="1 2">FF011L</strain>
    </source>
</reference>
<organism evidence="1 2">
    <name type="scientific">Roseimaritima multifibrata</name>
    <dbReference type="NCBI Taxonomy" id="1930274"/>
    <lineage>
        <taxon>Bacteria</taxon>
        <taxon>Pseudomonadati</taxon>
        <taxon>Planctomycetota</taxon>
        <taxon>Planctomycetia</taxon>
        <taxon>Pirellulales</taxon>
        <taxon>Pirellulaceae</taxon>
        <taxon>Roseimaritima</taxon>
    </lineage>
</organism>
<evidence type="ECO:0000313" key="2">
    <source>
        <dbReference type="Proteomes" id="UP000320672"/>
    </source>
</evidence>
<sequence>MSKRLFSLGKIVATPGALEFLERHLLASKSLEHFKRSALPK</sequence>
<dbReference type="KEGG" id="rml:FF011L_05540"/>
<gene>
    <name evidence="1" type="ORF">FF011L_05540</name>
</gene>